<keyword evidence="6" id="KW-0444">Lipid biosynthesis</keyword>
<comment type="catalytic activity">
    <reaction evidence="1">
        <text>a CDP-1,2-diacyl-sn-glycerol + L-serine = a 1,2-diacyl-sn-glycero-3-phospho-L-serine + CMP + H(+)</text>
        <dbReference type="Rhea" id="RHEA:16913"/>
        <dbReference type="ChEBI" id="CHEBI:15378"/>
        <dbReference type="ChEBI" id="CHEBI:33384"/>
        <dbReference type="ChEBI" id="CHEBI:57262"/>
        <dbReference type="ChEBI" id="CHEBI:58332"/>
        <dbReference type="ChEBI" id="CHEBI:60377"/>
        <dbReference type="EC" id="2.7.8.8"/>
    </reaction>
</comment>
<evidence type="ECO:0000256" key="14">
    <source>
        <dbReference type="ARBA" id="ARBA00032361"/>
    </source>
</evidence>
<dbReference type="InterPro" id="IPR000462">
    <property type="entry name" value="CDP-OH_P_trans"/>
</dbReference>
<evidence type="ECO:0000256" key="4">
    <source>
        <dbReference type="ARBA" id="ARBA00013174"/>
    </source>
</evidence>
<keyword evidence="8 16" id="KW-0812">Transmembrane</keyword>
<dbReference type="GO" id="GO:0008654">
    <property type="term" value="P:phospholipid biosynthetic process"/>
    <property type="evidence" value="ECO:0007669"/>
    <property type="project" value="UniProtKB-KW"/>
</dbReference>
<keyword evidence="18" id="KW-1185">Reference proteome</keyword>
<dbReference type="InterPro" id="IPR043130">
    <property type="entry name" value="CDP-OH_PTrfase_TM_dom"/>
</dbReference>
<dbReference type="InterPro" id="IPR004533">
    <property type="entry name" value="CDP-diaglyc--ser_O-PTrfase"/>
</dbReference>
<dbReference type="RefSeq" id="WP_317835776.1">
    <property type="nucleotide sequence ID" value="NZ_CP136920.1"/>
</dbReference>
<feature type="transmembrane region" description="Helical" evidence="16">
    <location>
        <begin position="112"/>
        <end position="131"/>
    </location>
</feature>
<dbReference type="InterPro" id="IPR050324">
    <property type="entry name" value="CDP-alcohol_PTase-I"/>
</dbReference>
<feature type="transmembrane region" description="Helical" evidence="16">
    <location>
        <begin position="143"/>
        <end position="162"/>
    </location>
</feature>
<keyword evidence="12" id="KW-0594">Phospholipid biosynthesis</keyword>
<evidence type="ECO:0000256" key="9">
    <source>
        <dbReference type="ARBA" id="ARBA00022989"/>
    </source>
</evidence>
<dbReference type="GO" id="GO:0012505">
    <property type="term" value="C:endomembrane system"/>
    <property type="evidence" value="ECO:0007669"/>
    <property type="project" value="UniProtKB-SubCell"/>
</dbReference>
<keyword evidence="13" id="KW-1208">Phospholipid metabolism</keyword>
<evidence type="ECO:0000313" key="17">
    <source>
        <dbReference type="EMBL" id="WOO43232.1"/>
    </source>
</evidence>
<name>A0AAQ3QXN9_9BACT</name>
<keyword evidence="7 15" id="KW-0808">Transferase</keyword>
<organism evidence="17 18">
    <name type="scientific">Rubellicoccus peritrichatus</name>
    <dbReference type="NCBI Taxonomy" id="3080537"/>
    <lineage>
        <taxon>Bacteria</taxon>
        <taxon>Pseudomonadati</taxon>
        <taxon>Verrucomicrobiota</taxon>
        <taxon>Opitutia</taxon>
        <taxon>Puniceicoccales</taxon>
        <taxon>Cerasicoccaceae</taxon>
        <taxon>Rubellicoccus</taxon>
    </lineage>
</organism>
<evidence type="ECO:0000313" key="18">
    <source>
        <dbReference type="Proteomes" id="UP001304300"/>
    </source>
</evidence>
<comment type="similarity">
    <text evidence="3 15">Belongs to the CDP-alcohol phosphatidyltransferase class-I family.</text>
</comment>
<dbReference type="InterPro" id="IPR048254">
    <property type="entry name" value="CDP_ALCOHOL_P_TRANSF_CS"/>
</dbReference>
<dbReference type="Proteomes" id="UP001304300">
    <property type="component" value="Chromosome"/>
</dbReference>
<keyword evidence="11 16" id="KW-0472">Membrane</keyword>
<evidence type="ECO:0000256" key="8">
    <source>
        <dbReference type="ARBA" id="ARBA00022692"/>
    </source>
</evidence>
<evidence type="ECO:0000256" key="11">
    <source>
        <dbReference type="ARBA" id="ARBA00023136"/>
    </source>
</evidence>
<protein>
    <recommendedName>
        <fullName evidence="5">CDP-diacylglycerol--serine O-phosphatidyltransferase</fullName>
        <ecNumber evidence="4">2.7.8.8</ecNumber>
    </recommendedName>
    <alternativeName>
        <fullName evidence="14">Phosphatidylserine synthase</fullName>
    </alternativeName>
</protein>
<evidence type="ECO:0000256" key="16">
    <source>
        <dbReference type="SAM" id="Phobius"/>
    </source>
</evidence>
<feature type="transmembrane region" description="Helical" evidence="16">
    <location>
        <begin position="36"/>
        <end position="59"/>
    </location>
</feature>
<evidence type="ECO:0000256" key="15">
    <source>
        <dbReference type="RuleBase" id="RU003750"/>
    </source>
</evidence>
<dbReference type="Pfam" id="PF01066">
    <property type="entry name" value="CDP-OH_P_transf"/>
    <property type="match status" value="1"/>
</dbReference>
<dbReference type="NCBIfam" id="TIGR00473">
    <property type="entry name" value="pssA"/>
    <property type="match status" value="1"/>
</dbReference>
<dbReference type="EC" id="2.7.8.8" evidence="4"/>
<evidence type="ECO:0000256" key="13">
    <source>
        <dbReference type="ARBA" id="ARBA00023264"/>
    </source>
</evidence>
<keyword evidence="9 16" id="KW-1133">Transmembrane helix</keyword>
<gene>
    <name evidence="17" type="primary">pssA</name>
    <name evidence="17" type="ORF">RZN69_09035</name>
</gene>
<feature type="transmembrane region" description="Helical" evidence="16">
    <location>
        <begin position="71"/>
        <end position="92"/>
    </location>
</feature>
<keyword evidence="10" id="KW-0443">Lipid metabolism</keyword>
<evidence type="ECO:0000256" key="2">
    <source>
        <dbReference type="ARBA" id="ARBA00004127"/>
    </source>
</evidence>
<feature type="transmembrane region" description="Helical" evidence="16">
    <location>
        <begin position="182"/>
        <end position="202"/>
    </location>
</feature>
<evidence type="ECO:0000256" key="5">
    <source>
        <dbReference type="ARBA" id="ARBA00017171"/>
    </source>
</evidence>
<proteinExistence type="inferred from homology"/>
<evidence type="ECO:0000256" key="10">
    <source>
        <dbReference type="ARBA" id="ARBA00023098"/>
    </source>
</evidence>
<dbReference type="KEGG" id="puo:RZN69_09035"/>
<evidence type="ECO:0000256" key="12">
    <source>
        <dbReference type="ARBA" id="ARBA00023209"/>
    </source>
</evidence>
<evidence type="ECO:0000256" key="6">
    <source>
        <dbReference type="ARBA" id="ARBA00022516"/>
    </source>
</evidence>
<feature type="transmembrane region" description="Helical" evidence="16">
    <location>
        <begin position="209"/>
        <end position="228"/>
    </location>
</feature>
<dbReference type="GO" id="GO:0003882">
    <property type="term" value="F:CDP-diacylglycerol-serine O-phosphatidyltransferase activity"/>
    <property type="evidence" value="ECO:0007669"/>
    <property type="project" value="UniProtKB-EC"/>
</dbReference>
<dbReference type="EMBL" id="CP136920">
    <property type="protein sequence ID" value="WOO43232.1"/>
    <property type="molecule type" value="Genomic_DNA"/>
</dbReference>
<comment type="subcellular location">
    <subcellularLocation>
        <location evidence="2">Endomembrane system</location>
        <topology evidence="2">Multi-pass membrane protein</topology>
    </subcellularLocation>
</comment>
<dbReference type="PANTHER" id="PTHR14269:SF61">
    <property type="entry name" value="CDP-DIACYLGLYCEROL--SERINE O-PHOSPHATIDYLTRANSFERASE"/>
    <property type="match status" value="1"/>
</dbReference>
<dbReference type="Gene3D" id="1.20.120.1760">
    <property type="match status" value="1"/>
</dbReference>
<evidence type="ECO:0000256" key="1">
    <source>
        <dbReference type="ARBA" id="ARBA00000287"/>
    </source>
</evidence>
<evidence type="ECO:0000256" key="3">
    <source>
        <dbReference type="ARBA" id="ARBA00010441"/>
    </source>
</evidence>
<dbReference type="GO" id="GO:0016020">
    <property type="term" value="C:membrane"/>
    <property type="evidence" value="ECO:0007669"/>
    <property type="project" value="InterPro"/>
</dbReference>
<evidence type="ECO:0000256" key="7">
    <source>
        <dbReference type="ARBA" id="ARBA00022679"/>
    </source>
</evidence>
<reference evidence="17 18" key="1">
    <citation type="submission" date="2023-10" db="EMBL/GenBank/DDBJ databases">
        <title>Rubellicoccus peritrichatus gen. nov., sp. nov., isolated from an algae of coral reef tank.</title>
        <authorList>
            <person name="Luo J."/>
        </authorList>
    </citation>
    <scope>NUCLEOTIDE SEQUENCE [LARGE SCALE GENOMIC DNA]</scope>
    <source>
        <strain evidence="17 18">CR14</strain>
    </source>
</reference>
<sequence>MSEEKAAVEDTKGVEGSSKAQAVDMPYRDVVEASHIYILPNLFTAGNLFFGFIAIIWCIHGRYVDATQAEAARSYTEAVFFILAAGLCDVFDGRVARLGGRESLFGKEFDSIADVVSFGVAPALMVFFLLLSPTMGYDFYRQIGWLVGFIYLLCAGVRLARFNVITNPFIPGSNEIVKPQEFLGLPAPAAAGLTASLVLLVVNFDLRGFALFLPPLMLLTAWLMVSKVPYPSFKYLSWNSRMGIEKFILLIVVVAAFITFWRWSFAVAFILYIFYGFFRDLRKTYRRKRKLAAQEN</sequence>
<accession>A0AAQ3QXN9</accession>
<dbReference type="AlphaFoldDB" id="A0AAQ3QXN9"/>
<dbReference type="PROSITE" id="PS00379">
    <property type="entry name" value="CDP_ALCOHOL_P_TRANSF"/>
    <property type="match status" value="1"/>
</dbReference>
<dbReference type="PANTHER" id="PTHR14269">
    <property type="entry name" value="CDP-DIACYLGLYCEROL--GLYCEROL-3-PHOSPHATE 3-PHOSPHATIDYLTRANSFERASE-RELATED"/>
    <property type="match status" value="1"/>
</dbReference>
<feature type="transmembrane region" description="Helical" evidence="16">
    <location>
        <begin position="248"/>
        <end position="278"/>
    </location>
</feature>